<dbReference type="Pfam" id="PF13439">
    <property type="entry name" value="Glyco_transf_4"/>
    <property type="match status" value="1"/>
</dbReference>
<protein>
    <submittedName>
        <fullName evidence="4">Glycosyltransferase family 4 protein</fullName>
    </submittedName>
</protein>
<accession>A0A6G7CQW9</accession>
<feature type="domain" description="Glycosyltransferase subfamily 4-like N-terminal" evidence="3">
    <location>
        <begin position="14"/>
        <end position="183"/>
    </location>
</feature>
<sequence>MKILYHHRIASKDGQYVHVEEIIKALRKQGHDVIVVSPQLVEQSDFGSDGGWVSKLRQNVPQIISESLEFSYSIWVFCKLCYAIMKHRPDCIYERYNLFLPSGIWAKKIFQLKLLLEVNSPLYDERKKYGGIALNRIAKWSEYYAWRNADHVLPVTRVLASYIIKAGVPDSRITVLPNGIDPSLFYPSDEPNRDKEFHDKLVIGFVGFCREWHRLDQVLKLIASEENPNLMLLIVGDGPVIEQLQELARSLQLQERFHITGLVDRQNMPHWLNQIDIAIQPAVTPWASPLKLIEYLAKGKAIVAPNNPNIRELLSDDVNALLFEPENAESMIQKIREIIEDKSLRMRLQTQAHNTIKEQNLTWNHNAMRIERIFQENITQSGK</sequence>
<dbReference type="Proteomes" id="UP000503003">
    <property type="component" value="Chromosome 2"/>
</dbReference>
<dbReference type="AlphaFoldDB" id="A0A6G7CQW9"/>
<dbReference type="SUPFAM" id="SSF53756">
    <property type="entry name" value="UDP-Glycosyltransferase/glycogen phosphorylase"/>
    <property type="match status" value="1"/>
</dbReference>
<name>A0A6G7CQW9_9VIBR</name>
<dbReference type="CDD" id="cd03794">
    <property type="entry name" value="GT4_WbuB-like"/>
    <property type="match status" value="1"/>
</dbReference>
<dbReference type="GO" id="GO:0016757">
    <property type="term" value="F:glycosyltransferase activity"/>
    <property type="evidence" value="ECO:0007669"/>
    <property type="project" value="InterPro"/>
</dbReference>
<dbReference type="PANTHER" id="PTHR46401:SF2">
    <property type="entry name" value="GLYCOSYLTRANSFERASE WBBK-RELATED"/>
    <property type="match status" value="1"/>
</dbReference>
<dbReference type="Gene3D" id="3.40.50.2000">
    <property type="entry name" value="Glycogen Phosphorylase B"/>
    <property type="match status" value="2"/>
</dbReference>
<dbReference type="InterPro" id="IPR001296">
    <property type="entry name" value="Glyco_trans_1"/>
</dbReference>
<dbReference type="RefSeq" id="WP_165314157.1">
    <property type="nucleotide sequence ID" value="NZ_CP049332.1"/>
</dbReference>
<reference evidence="4 5" key="1">
    <citation type="submission" date="2020-02" db="EMBL/GenBank/DDBJ databases">
        <title>A complete genome of a marine bacterium Vibrio sp. ZWAL4003 isolated from the mangrove sediment with the ability to degrade polysaccharides.</title>
        <authorList>
            <person name="Wu J."/>
            <person name="Qu W."/>
            <person name="Zeng R."/>
        </authorList>
    </citation>
    <scope>NUCLEOTIDE SEQUENCE [LARGE SCALE GENOMIC DNA]</scope>
    <source>
        <strain evidence="4 5">ZWAL4003</strain>
    </source>
</reference>
<dbReference type="InterPro" id="IPR028098">
    <property type="entry name" value="Glyco_trans_4-like_N"/>
</dbReference>
<evidence type="ECO:0000259" key="2">
    <source>
        <dbReference type="Pfam" id="PF00534"/>
    </source>
</evidence>
<evidence type="ECO:0000313" key="5">
    <source>
        <dbReference type="Proteomes" id="UP000503003"/>
    </source>
</evidence>
<evidence type="ECO:0000256" key="1">
    <source>
        <dbReference type="ARBA" id="ARBA00022679"/>
    </source>
</evidence>
<dbReference type="Pfam" id="PF00534">
    <property type="entry name" value="Glycos_transf_1"/>
    <property type="match status" value="1"/>
</dbReference>
<dbReference type="GO" id="GO:0009103">
    <property type="term" value="P:lipopolysaccharide biosynthetic process"/>
    <property type="evidence" value="ECO:0007669"/>
    <property type="project" value="TreeGrafter"/>
</dbReference>
<evidence type="ECO:0000259" key="3">
    <source>
        <dbReference type="Pfam" id="PF13439"/>
    </source>
</evidence>
<dbReference type="KEGG" id="vzi:G5S32_21440"/>
<organism evidence="4 5">
    <name type="scientific">Vibrio ziniensis</name>
    <dbReference type="NCBI Taxonomy" id="2711221"/>
    <lineage>
        <taxon>Bacteria</taxon>
        <taxon>Pseudomonadati</taxon>
        <taxon>Pseudomonadota</taxon>
        <taxon>Gammaproteobacteria</taxon>
        <taxon>Vibrionales</taxon>
        <taxon>Vibrionaceae</taxon>
        <taxon>Vibrio</taxon>
    </lineage>
</organism>
<dbReference type="EMBL" id="CP049332">
    <property type="protein sequence ID" value="QIH44505.1"/>
    <property type="molecule type" value="Genomic_DNA"/>
</dbReference>
<evidence type="ECO:0000313" key="4">
    <source>
        <dbReference type="EMBL" id="QIH44505.1"/>
    </source>
</evidence>
<keyword evidence="5" id="KW-1185">Reference proteome</keyword>
<keyword evidence="1 4" id="KW-0808">Transferase</keyword>
<dbReference type="PANTHER" id="PTHR46401">
    <property type="entry name" value="GLYCOSYLTRANSFERASE WBBK-RELATED"/>
    <property type="match status" value="1"/>
</dbReference>
<gene>
    <name evidence="4" type="ORF">G5S32_21440</name>
</gene>
<feature type="domain" description="Glycosyl transferase family 1" evidence="2">
    <location>
        <begin position="194"/>
        <end position="353"/>
    </location>
</feature>
<proteinExistence type="predicted"/>